<comment type="similarity">
    <text evidence="2 10">Belongs to the disproportionating enzyme family.</text>
</comment>
<reference evidence="11" key="1">
    <citation type="journal article" date="2020" name="mSystems">
        <title>Genome- and Community-Level Interaction Insights into Carbon Utilization and Element Cycling Functions of Hydrothermarchaeota in Hydrothermal Sediment.</title>
        <authorList>
            <person name="Zhou Z."/>
            <person name="Liu Y."/>
            <person name="Xu W."/>
            <person name="Pan J."/>
            <person name="Luo Z.H."/>
            <person name="Li M."/>
        </authorList>
    </citation>
    <scope>NUCLEOTIDE SEQUENCE [LARGE SCALE GENOMIC DNA]</scope>
    <source>
        <strain evidence="11">SpSt-82</strain>
    </source>
</reference>
<evidence type="ECO:0000256" key="8">
    <source>
        <dbReference type="ARBA" id="ARBA00031423"/>
    </source>
</evidence>
<gene>
    <name evidence="11" type="primary">malQ</name>
    <name evidence="11" type="ORF">ENW11_02830</name>
</gene>
<evidence type="ECO:0000256" key="2">
    <source>
        <dbReference type="ARBA" id="ARBA00005684"/>
    </source>
</evidence>
<dbReference type="GO" id="GO:0004134">
    <property type="term" value="F:4-alpha-glucanotransferase activity"/>
    <property type="evidence" value="ECO:0007669"/>
    <property type="project" value="UniProtKB-EC"/>
</dbReference>
<evidence type="ECO:0000256" key="5">
    <source>
        <dbReference type="ARBA" id="ARBA00022676"/>
    </source>
</evidence>
<comment type="catalytic activity">
    <reaction evidence="1 10">
        <text>Transfers a segment of a (1-&gt;4)-alpha-D-glucan to a new position in an acceptor, which may be glucose or a (1-&gt;4)-alpha-D-glucan.</text>
        <dbReference type="EC" id="2.4.1.25"/>
    </reaction>
</comment>
<evidence type="ECO:0000256" key="1">
    <source>
        <dbReference type="ARBA" id="ARBA00000439"/>
    </source>
</evidence>
<evidence type="ECO:0000256" key="6">
    <source>
        <dbReference type="ARBA" id="ARBA00022679"/>
    </source>
</evidence>
<dbReference type="NCBIfam" id="TIGR00217">
    <property type="entry name" value="malQ"/>
    <property type="match status" value="1"/>
</dbReference>
<organism evidence="11">
    <name type="scientific">Candidatus Caldatribacterium saccharofermentans</name>
    <dbReference type="NCBI Taxonomy" id="1454753"/>
    <lineage>
        <taxon>Bacteria</taxon>
        <taxon>Pseudomonadati</taxon>
        <taxon>Atribacterota</taxon>
        <taxon>Atribacteria</taxon>
        <taxon>Atribacterales</taxon>
        <taxon>Candidatus Caldatribacteriaceae</taxon>
        <taxon>Candidatus Caldatribacterium</taxon>
    </lineage>
</organism>
<dbReference type="Pfam" id="PF02446">
    <property type="entry name" value="Glyco_hydro_77"/>
    <property type="match status" value="1"/>
</dbReference>
<keyword evidence="6 10" id="KW-0808">Transferase</keyword>
<evidence type="ECO:0000313" key="11">
    <source>
        <dbReference type="EMBL" id="HGY38730.1"/>
    </source>
</evidence>
<evidence type="ECO:0000256" key="4">
    <source>
        <dbReference type="ARBA" id="ARBA00020295"/>
    </source>
</evidence>
<evidence type="ECO:0000256" key="10">
    <source>
        <dbReference type="RuleBase" id="RU361207"/>
    </source>
</evidence>
<dbReference type="AlphaFoldDB" id="A0A7V4TF81"/>
<dbReference type="InterPro" id="IPR003385">
    <property type="entry name" value="Glyco_hydro_77"/>
</dbReference>
<sequence length="677" mass="78330">MQEGHLKTLASIYGIATEYRNIRGERIQVPQKTLVALLRAMGVEDFSPEGLHEAIALARAKKSTFDFVIRVLRKRTERLRVPPSFVGGEARISNERGEVVFRSRVTSPVLSVLLPPECPWGYYNLTIASSNGELSSLLILSPVKAYLPPERIWGIHGALFALATERNQGIGDLRDLRDLQDLVVRAGGRFLGLLPLHLMPKDGPQGTSPYSASSRRLFDPIYLPLDEVLSLFPELSLSIPPDPNPSENLINYELIWREKDRFLRKVFQHFFEKRTETFAALWREFQNFLDREKDRVIWASLYQAIASEAGPDWRKWPVPFRERNEKALRDFFQAREQDVLYFAFLEWLMDRFLERITEKHRILCFDIPVGCAPSGIESWLCRERLVFNFTVGAPPDDFSPEGQNWGFHPFSPWKIRENHYADFIALLRDNMRFARFVRLDHIMGLKRLFWIPEGGKPSEGTYVQYPFRELLAILTLESTRHEVILLGEDLGTVPRFLRSALRRSSILSTRVFYFEREGSSPRHPQEYPPKSYATLNTHDMPPLLAFLEGKDVLLRKDLGIFTPEQAAVLLEDRKHFLEECLKKLQEWGFLQEDNSTPQALLFALCRFLAATPSRVVSVSLDDLLESTTQVNLPGTVEEYPNWRYRLPVRWEKLRERLTHLATIFSPKGGRTEYVQNL</sequence>
<dbReference type="GO" id="GO:0005975">
    <property type="term" value="P:carbohydrate metabolic process"/>
    <property type="evidence" value="ECO:0007669"/>
    <property type="project" value="InterPro"/>
</dbReference>
<dbReference type="EC" id="2.4.1.25" evidence="3 10"/>
<keyword evidence="7 10" id="KW-0119">Carbohydrate metabolism</keyword>
<evidence type="ECO:0000256" key="3">
    <source>
        <dbReference type="ARBA" id="ARBA00012560"/>
    </source>
</evidence>
<evidence type="ECO:0000256" key="7">
    <source>
        <dbReference type="ARBA" id="ARBA00023277"/>
    </source>
</evidence>
<name>A0A7V4TF81_9BACT</name>
<dbReference type="Gene3D" id="3.20.20.80">
    <property type="entry name" value="Glycosidases"/>
    <property type="match status" value="1"/>
</dbReference>
<accession>A0A7V4TF81</accession>
<dbReference type="InterPro" id="IPR017853">
    <property type="entry name" value="GH"/>
</dbReference>
<comment type="caution">
    <text evidence="11">The sequence shown here is derived from an EMBL/GenBank/DDBJ whole genome shotgun (WGS) entry which is preliminary data.</text>
</comment>
<dbReference type="PANTHER" id="PTHR32438:SF5">
    <property type="entry name" value="4-ALPHA-GLUCANOTRANSFERASE DPE1, CHLOROPLASTIC_AMYLOPLASTIC"/>
    <property type="match status" value="1"/>
</dbReference>
<evidence type="ECO:0000256" key="9">
    <source>
        <dbReference type="ARBA" id="ARBA00031501"/>
    </source>
</evidence>
<protein>
    <recommendedName>
        <fullName evidence="4 10">4-alpha-glucanotransferase</fullName>
        <ecNumber evidence="3 10">2.4.1.25</ecNumber>
    </recommendedName>
    <alternativeName>
        <fullName evidence="8 10">Amylomaltase</fullName>
    </alternativeName>
    <alternativeName>
        <fullName evidence="9 10">Disproportionating enzyme</fullName>
    </alternativeName>
</protein>
<dbReference type="PANTHER" id="PTHR32438">
    <property type="entry name" value="4-ALPHA-GLUCANOTRANSFERASE DPE1, CHLOROPLASTIC/AMYLOPLASTIC"/>
    <property type="match status" value="1"/>
</dbReference>
<dbReference type="SUPFAM" id="SSF51445">
    <property type="entry name" value="(Trans)glycosidases"/>
    <property type="match status" value="1"/>
</dbReference>
<keyword evidence="5 10" id="KW-0328">Glycosyltransferase</keyword>
<dbReference type="EMBL" id="DTIY01000020">
    <property type="protein sequence ID" value="HGY38730.1"/>
    <property type="molecule type" value="Genomic_DNA"/>
</dbReference>
<proteinExistence type="inferred from homology"/>